<gene>
    <name evidence="1" type="ORF">N7476_010410</name>
</gene>
<accession>A0A9W9PQ48</accession>
<dbReference type="Proteomes" id="UP001147746">
    <property type="component" value="Unassembled WGS sequence"/>
</dbReference>
<reference evidence="1" key="1">
    <citation type="submission" date="2022-12" db="EMBL/GenBank/DDBJ databases">
        <authorList>
            <person name="Petersen C."/>
        </authorList>
    </citation>
    <scope>NUCLEOTIDE SEQUENCE</scope>
    <source>
        <strain evidence="1">IBT 21472</strain>
    </source>
</reference>
<protein>
    <submittedName>
        <fullName evidence="1">Uncharacterized protein</fullName>
    </submittedName>
</protein>
<dbReference type="AlphaFoldDB" id="A0A9W9PQ48"/>
<evidence type="ECO:0000313" key="2">
    <source>
        <dbReference type="Proteomes" id="UP001147746"/>
    </source>
</evidence>
<dbReference type="EMBL" id="JAPZBO010000009">
    <property type="protein sequence ID" value="KAJ5303611.1"/>
    <property type="molecule type" value="Genomic_DNA"/>
</dbReference>
<proteinExistence type="predicted"/>
<name>A0A9W9PQ48_9EURO</name>
<keyword evidence="2" id="KW-1185">Reference proteome</keyword>
<sequence>MTHFPLSKKTLPFYPRSLFQQKTLPQTHPKKVHQDNLPPPPERWDDMLSHLYKADFLQAADVEFRKLEAMYAWTSIRRKSIEDDHQAKCKAIKPQRCPTHQILPLRWVFTYKSVSVATFRLKEMMTRGLPPSQHEPFGHF</sequence>
<evidence type="ECO:0000313" key="1">
    <source>
        <dbReference type="EMBL" id="KAJ5303611.1"/>
    </source>
</evidence>
<comment type="caution">
    <text evidence="1">The sequence shown here is derived from an EMBL/GenBank/DDBJ whole genome shotgun (WGS) entry which is preliminary data.</text>
</comment>
<organism evidence="1 2">
    <name type="scientific">Penicillium atrosanguineum</name>
    <dbReference type="NCBI Taxonomy" id="1132637"/>
    <lineage>
        <taxon>Eukaryota</taxon>
        <taxon>Fungi</taxon>
        <taxon>Dikarya</taxon>
        <taxon>Ascomycota</taxon>
        <taxon>Pezizomycotina</taxon>
        <taxon>Eurotiomycetes</taxon>
        <taxon>Eurotiomycetidae</taxon>
        <taxon>Eurotiales</taxon>
        <taxon>Aspergillaceae</taxon>
        <taxon>Penicillium</taxon>
    </lineage>
</organism>
<reference evidence="1" key="2">
    <citation type="journal article" date="2023" name="IMA Fungus">
        <title>Comparative genomic study of the Penicillium genus elucidates a diverse pangenome and 15 lateral gene transfer events.</title>
        <authorList>
            <person name="Petersen C."/>
            <person name="Sorensen T."/>
            <person name="Nielsen M.R."/>
            <person name="Sondergaard T.E."/>
            <person name="Sorensen J.L."/>
            <person name="Fitzpatrick D.A."/>
            <person name="Frisvad J.C."/>
            <person name="Nielsen K.L."/>
        </authorList>
    </citation>
    <scope>NUCLEOTIDE SEQUENCE</scope>
    <source>
        <strain evidence="1">IBT 21472</strain>
    </source>
</reference>